<keyword evidence="13" id="KW-1185">Reference proteome</keyword>
<dbReference type="GO" id="GO:0006564">
    <property type="term" value="P:L-serine biosynthetic process"/>
    <property type="evidence" value="ECO:0007669"/>
    <property type="project" value="UniProtKB-KW"/>
</dbReference>
<dbReference type="HOGENOM" id="CLU_029190_0_0_10"/>
<dbReference type="EC" id="3.1.3.3" evidence="3"/>
<evidence type="ECO:0000256" key="1">
    <source>
        <dbReference type="ARBA" id="ARBA00001946"/>
    </source>
</evidence>
<dbReference type="EMBL" id="CP007035">
    <property type="protein sequence ID" value="AHF14588.1"/>
    <property type="molecule type" value="Genomic_DNA"/>
</dbReference>
<dbReference type="InterPro" id="IPR036412">
    <property type="entry name" value="HAD-like_sf"/>
</dbReference>
<proteinExistence type="predicted"/>
<evidence type="ECO:0000256" key="2">
    <source>
        <dbReference type="ARBA" id="ARBA00005135"/>
    </source>
</evidence>
<name>W0EYE0_9BACT</name>
<protein>
    <recommendedName>
        <fullName evidence="3">phosphoserine phosphatase</fullName>
        <ecNumber evidence="3">3.1.3.3</ecNumber>
    </recommendedName>
</protein>
<dbReference type="InterPro" id="IPR002912">
    <property type="entry name" value="ACT_dom"/>
</dbReference>
<dbReference type="Proteomes" id="UP000003586">
    <property type="component" value="Chromosome"/>
</dbReference>
<dbReference type="InterPro" id="IPR054480">
    <property type="entry name" value="AHAS_small-like_ACT"/>
</dbReference>
<dbReference type="InterPro" id="IPR050582">
    <property type="entry name" value="HAD-like_SerB"/>
</dbReference>
<dbReference type="PANTHER" id="PTHR43344">
    <property type="entry name" value="PHOSPHOSERINE PHOSPHATASE"/>
    <property type="match status" value="1"/>
</dbReference>
<keyword evidence="6" id="KW-0378">Hydrolase</keyword>
<dbReference type="CDD" id="cd04901">
    <property type="entry name" value="ACT_3PGDH"/>
    <property type="match status" value="1"/>
</dbReference>
<feature type="domain" description="ACT" evidence="11">
    <location>
        <begin position="359"/>
        <end position="428"/>
    </location>
</feature>
<evidence type="ECO:0000256" key="10">
    <source>
        <dbReference type="ARBA" id="ARBA00048523"/>
    </source>
</evidence>
<dbReference type="NCBIfam" id="TIGR01488">
    <property type="entry name" value="HAD-SF-IB"/>
    <property type="match status" value="1"/>
</dbReference>
<comment type="cofactor">
    <cofactor evidence="1">
        <name>Mg(2+)</name>
        <dbReference type="ChEBI" id="CHEBI:18420"/>
    </cofactor>
</comment>
<evidence type="ECO:0000259" key="11">
    <source>
        <dbReference type="PROSITE" id="PS51671"/>
    </source>
</evidence>
<keyword evidence="4" id="KW-0028">Amino-acid biosynthesis</keyword>
<dbReference type="GO" id="GO:0000287">
    <property type="term" value="F:magnesium ion binding"/>
    <property type="evidence" value="ECO:0007669"/>
    <property type="project" value="TreeGrafter"/>
</dbReference>
<evidence type="ECO:0000256" key="9">
    <source>
        <dbReference type="ARBA" id="ARBA00048138"/>
    </source>
</evidence>
<dbReference type="AlphaFoldDB" id="W0EYE0"/>
<evidence type="ECO:0000256" key="5">
    <source>
        <dbReference type="ARBA" id="ARBA00022723"/>
    </source>
</evidence>
<dbReference type="Gene3D" id="3.40.50.1000">
    <property type="entry name" value="HAD superfamily/HAD-like"/>
    <property type="match status" value="1"/>
</dbReference>
<evidence type="ECO:0000256" key="7">
    <source>
        <dbReference type="ARBA" id="ARBA00022842"/>
    </source>
</evidence>
<dbReference type="SUPFAM" id="SSF55021">
    <property type="entry name" value="ACT-like"/>
    <property type="match status" value="1"/>
</dbReference>
<dbReference type="OrthoDB" id="9777288at2"/>
<keyword evidence="7" id="KW-0460">Magnesium</keyword>
<keyword evidence="8" id="KW-0718">Serine biosynthesis</keyword>
<dbReference type="STRING" id="929713.NIASO_04100"/>
<dbReference type="InterPro" id="IPR023214">
    <property type="entry name" value="HAD_sf"/>
</dbReference>
<dbReference type="GO" id="GO:0005737">
    <property type="term" value="C:cytoplasm"/>
    <property type="evidence" value="ECO:0007669"/>
    <property type="project" value="TreeGrafter"/>
</dbReference>
<keyword evidence="5" id="KW-0479">Metal-binding</keyword>
<dbReference type="Gene3D" id="1.10.150.210">
    <property type="entry name" value="Phosphoserine phosphatase, domain 2"/>
    <property type="match status" value="1"/>
</dbReference>
<dbReference type="InterPro" id="IPR045865">
    <property type="entry name" value="ACT-like_dom_sf"/>
</dbReference>
<dbReference type="SUPFAM" id="SSF56784">
    <property type="entry name" value="HAD-like"/>
    <property type="match status" value="1"/>
</dbReference>
<evidence type="ECO:0000256" key="4">
    <source>
        <dbReference type="ARBA" id="ARBA00022605"/>
    </source>
</evidence>
<dbReference type="PROSITE" id="PS51671">
    <property type="entry name" value="ACT"/>
    <property type="match status" value="1"/>
</dbReference>
<comment type="catalytic activity">
    <reaction evidence="9">
        <text>O-phospho-L-serine + H2O = L-serine + phosphate</text>
        <dbReference type="Rhea" id="RHEA:21208"/>
        <dbReference type="ChEBI" id="CHEBI:15377"/>
        <dbReference type="ChEBI" id="CHEBI:33384"/>
        <dbReference type="ChEBI" id="CHEBI:43474"/>
        <dbReference type="ChEBI" id="CHEBI:57524"/>
        <dbReference type="EC" id="3.1.3.3"/>
    </reaction>
</comment>
<reference evidence="12 13" key="1">
    <citation type="submission" date="2013-12" db="EMBL/GenBank/DDBJ databases">
        <authorList>
            <consortium name="DOE Joint Genome Institute"/>
            <person name="Eisen J."/>
            <person name="Huntemann M."/>
            <person name="Han J."/>
            <person name="Chen A."/>
            <person name="Kyrpides N."/>
            <person name="Mavromatis K."/>
            <person name="Markowitz V."/>
            <person name="Palaniappan K."/>
            <person name="Ivanova N."/>
            <person name="Schaumberg A."/>
            <person name="Pati A."/>
            <person name="Liolios K."/>
            <person name="Nordberg H.P."/>
            <person name="Cantor M.N."/>
            <person name="Hua S.X."/>
            <person name="Woyke T."/>
        </authorList>
    </citation>
    <scope>NUCLEOTIDE SEQUENCE [LARGE SCALE GENOMIC DNA]</scope>
    <source>
        <strain evidence="13">DSM 19437</strain>
    </source>
</reference>
<evidence type="ECO:0000256" key="3">
    <source>
        <dbReference type="ARBA" id="ARBA00012640"/>
    </source>
</evidence>
<accession>W0EYE0</accession>
<dbReference type="RefSeq" id="WP_008583368.1">
    <property type="nucleotide sequence ID" value="NZ_CP007035.1"/>
</dbReference>
<evidence type="ECO:0000313" key="12">
    <source>
        <dbReference type="EMBL" id="AHF14588.1"/>
    </source>
</evidence>
<comment type="pathway">
    <text evidence="2">Amino-acid biosynthesis; L-serine biosynthesis; L-serine from 3-phospho-D-glycerate: step 3/3.</text>
</comment>
<evidence type="ECO:0000256" key="8">
    <source>
        <dbReference type="ARBA" id="ARBA00023299"/>
    </source>
</evidence>
<organism evidence="12 13">
    <name type="scientific">Niabella soli DSM 19437</name>
    <dbReference type="NCBI Taxonomy" id="929713"/>
    <lineage>
        <taxon>Bacteria</taxon>
        <taxon>Pseudomonadati</taxon>
        <taxon>Bacteroidota</taxon>
        <taxon>Chitinophagia</taxon>
        <taxon>Chitinophagales</taxon>
        <taxon>Chitinophagaceae</taxon>
        <taxon>Niabella</taxon>
    </lineage>
</organism>
<gene>
    <name evidence="12" type="ORF">NIASO_04100</name>
</gene>
<evidence type="ECO:0000313" key="13">
    <source>
        <dbReference type="Proteomes" id="UP000003586"/>
    </source>
</evidence>
<sequence length="428" mass="48264">MKQKNYYIIDFDSTFTQVEALDELARISLKDNPKREAVYEQIEGFTNQAMNGSMSFSDSLAARVKLLEADKTHLKKLVTHLKKKVSKSFSRNAAFFKKHADEVLIVSGGFKEFITPVVKKFHIKKENIYANTFVFNADGKIIGYDATNPLSKEGGKVILIRDLNLQGNLYGIGDGYSDFQLRESGLIKKFFAYTENISRKSVTAKADHVTPSFDEFLYLNKLPGAISYPKNRIHCVVIGSVSSKELQPFLDEGFTVHLEKEIDEKIFRQASMLLLAPDAIIDAQKIKKAARLKTIGLPGKAKNIIPTSLYTELGIVVFGNGKTTAQTIQRMIDFINKGSISDSYNFPKLQLPEVKSTHRIIHIHKNLPGAIAGVNLLLAQHQINIRSQFLMTNELAGYAIIDIDKDYDRQLLKELKKTEHTIKTRVLY</sequence>
<dbReference type="GO" id="GO:0036424">
    <property type="term" value="F:L-phosphoserine phosphatase activity"/>
    <property type="evidence" value="ECO:0007669"/>
    <property type="project" value="TreeGrafter"/>
</dbReference>
<dbReference type="Gene3D" id="3.30.70.260">
    <property type="match status" value="1"/>
</dbReference>
<dbReference type="eggNOG" id="COG0560">
    <property type="taxonomic scope" value="Bacteria"/>
</dbReference>
<dbReference type="Pfam" id="PF12710">
    <property type="entry name" value="HAD"/>
    <property type="match status" value="1"/>
</dbReference>
<dbReference type="Pfam" id="PF22629">
    <property type="entry name" value="ACT_AHAS_ss"/>
    <property type="match status" value="1"/>
</dbReference>
<dbReference type="PANTHER" id="PTHR43344:SF2">
    <property type="entry name" value="PHOSPHOSERINE PHOSPHATASE"/>
    <property type="match status" value="1"/>
</dbReference>
<evidence type="ECO:0000256" key="6">
    <source>
        <dbReference type="ARBA" id="ARBA00022801"/>
    </source>
</evidence>
<dbReference type="KEGG" id="nso:NIASO_04100"/>
<comment type="catalytic activity">
    <reaction evidence="10">
        <text>O-phospho-D-serine + H2O = D-serine + phosphate</text>
        <dbReference type="Rhea" id="RHEA:24873"/>
        <dbReference type="ChEBI" id="CHEBI:15377"/>
        <dbReference type="ChEBI" id="CHEBI:35247"/>
        <dbReference type="ChEBI" id="CHEBI:43474"/>
        <dbReference type="ChEBI" id="CHEBI:58680"/>
        <dbReference type="EC" id="3.1.3.3"/>
    </reaction>
</comment>